<dbReference type="GO" id="GO:0008999">
    <property type="term" value="F:protein-N-terminal-alanine acetyltransferase activity"/>
    <property type="evidence" value="ECO:0007669"/>
    <property type="project" value="TreeGrafter"/>
</dbReference>
<dbReference type="Proteomes" id="UP000217083">
    <property type="component" value="Unassembled WGS sequence"/>
</dbReference>
<name>A0A263BX54_9BACI</name>
<dbReference type="InterPro" id="IPR016181">
    <property type="entry name" value="Acyl_CoA_acyltransferase"/>
</dbReference>
<evidence type="ECO:0000259" key="1">
    <source>
        <dbReference type="PROSITE" id="PS51186"/>
    </source>
</evidence>
<dbReference type="PANTHER" id="PTHR43441:SF12">
    <property type="entry name" value="RIBOSOMAL N-ACETYLTRANSFERASE YDAF-RELATED"/>
    <property type="match status" value="1"/>
</dbReference>
<dbReference type="Gene3D" id="3.40.630.30">
    <property type="match status" value="1"/>
</dbReference>
<gene>
    <name evidence="2" type="ORF">CIB95_01770</name>
</gene>
<dbReference type="PANTHER" id="PTHR43441">
    <property type="entry name" value="RIBOSOMAL-PROTEIN-SERINE ACETYLTRANSFERASE"/>
    <property type="match status" value="1"/>
</dbReference>
<organism evidence="2 3">
    <name type="scientific">Lottiidibacillus patelloidae</name>
    <dbReference type="NCBI Taxonomy" id="2670334"/>
    <lineage>
        <taxon>Bacteria</taxon>
        <taxon>Bacillati</taxon>
        <taxon>Bacillota</taxon>
        <taxon>Bacilli</taxon>
        <taxon>Bacillales</taxon>
        <taxon>Bacillaceae</taxon>
        <taxon>Lottiidibacillus</taxon>
    </lineage>
</organism>
<dbReference type="GO" id="GO:1990189">
    <property type="term" value="F:protein N-terminal-serine acetyltransferase activity"/>
    <property type="evidence" value="ECO:0007669"/>
    <property type="project" value="TreeGrafter"/>
</dbReference>
<proteinExistence type="predicted"/>
<dbReference type="GO" id="GO:0005737">
    <property type="term" value="C:cytoplasm"/>
    <property type="evidence" value="ECO:0007669"/>
    <property type="project" value="TreeGrafter"/>
</dbReference>
<protein>
    <submittedName>
        <fullName evidence="2">RimJ/RimL family protein N-acetyltransferase</fullName>
    </submittedName>
</protein>
<evidence type="ECO:0000313" key="3">
    <source>
        <dbReference type="Proteomes" id="UP000217083"/>
    </source>
</evidence>
<dbReference type="Pfam" id="PF13302">
    <property type="entry name" value="Acetyltransf_3"/>
    <property type="match status" value="1"/>
</dbReference>
<sequence>MFYMTVDDEIKLKLLEKRDAEDVYSILDKNRDYLREWLPWVDGMKSKEDYHPVIEMWLKQFAANDGFQVGIYYKEKFVGMVGFHEFNWGHKQTTIGYWLDGASQGKGIMTRCVNALLKYAFEELKLNRVEIRCGEKNFKSRAIPERLEMKHEGTIRDGEFLYDHFINSYVYSMLAKEWFEKNNKC</sequence>
<evidence type="ECO:0000313" key="2">
    <source>
        <dbReference type="EMBL" id="OZM58323.1"/>
    </source>
</evidence>
<dbReference type="PROSITE" id="PS51186">
    <property type="entry name" value="GNAT"/>
    <property type="match status" value="1"/>
</dbReference>
<keyword evidence="3" id="KW-1185">Reference proteome</keyword>
<reference evidence="2 3" key="2">
    <citation type="submission" date="2017-09" db="EMBL/GenBank/DDBJ databases">
        <title>Bacillus patelloidae sp. nov., isolated from the intestinal tract of a marine limpet.</title>
        <authorList>
            <person name="Liu R."/>
            <person name="Dong C."/>
            <person name="Shao Z."/>
        </authorList>
    </citation>
    <scope>NUCLEOTIDE SEQUENCE [LARGE SCALE GENOMIC DNA]</scope>
    <source>
        <strain evidence="2 3">SA5d-4</strain>
    </source>
</reference>
<dbReference type="AlphaFoldDB" id="A0A263BX54"/>
<dbReference type="RefSeq" id="WP_094921019.1">
    <property type="nucleotide sequence ID" value="NZ_NPIA01000001.1"/>
</dbReference>
<dbReference type="InterPro" id="IPR051908">
    <property type="entry name" value="Ribosomal_N-acetyltransferase"/>
</dbReference>
<dbReference type="SUPFAM" id="SSF55729">
    <property type="entry name" value="Acyl-CoA N-acyltransferases (Nat)"/>
    <property type="match status" value="1"/>
</dbReference>
<accession>A0A263BX54</accession>
<reference evidence="3" key="1">
    <citation type="submission" date="2017-08" db="EMBL/GenBank/DDBJ databases">
        <authorList>
            <person name="Huang Z."/>
        </authorList>
    </citation>
    <scope>NUCLEOTIDE SEQUENCE [LARGE SCALE GENOMIC DNA]</scope>
    <source>
        <strain evidence="3">SA5d-4</strain>
    </source>
</reference>
<dbReference type="EMBL" id="NPIA01000001">
    <property type="protein sequence ID" value="OZM58323.1"/>
    <property type="molecule type" value="Genomic_DNA"/>
</dbReference>
<comment type="caution">
    <text evidence="2">The sequence shown here is derived from an EMBL/GenBank/DDBJ whole genome shotgun (WGS) entry which is preliminary data.</text>
</comment>
<keyword evidence="2" id="KW-0808">Transferase</keyword>
<feature type="domain" description="N-acetyltransferase" evidence="1">
    <location>
        <begin position="10"/>
        <end position="176"/>
    </location>
</feature>
<dbReference type="InterPro" id="IPR000182">
    <property type="entry name" value="GNAT_dom"/>
</dbReference>